<evidence type="ECO:0000256" key="1">
    <source>
        <dbReference type="ARBA" id="ARBA00023157"/>
    </source>
</evidence>
<dbReference type="InterPro" id="IPR050111">
    <property type="entry name" value="C-type_lectin/snaclec_domain"/>
</dbReference>
<dbReference type="InterPro" id="IPR001304">
    <property type="entry name" value="C-type_lectin-like"/>
</dbReference>
<keyword evidence="3" id="KW-1133">Transmembrane helix</keyword>
<evidence type="ECO:0000256" key="3">
    <source>
        <dbReference type="SAM" id="Phobius"/>
    </source>
</evidence>
<dbReference type="Pfam" id="PF00059">
    <property type="entry name" value="Lectin_C"/>
    <property type="match status" value="1"/>
</dbReference>
<gene>
    <name evidence="5" type="ORF">TrCOL_g6521</name>
</gene>
<dbReference type="SMART" id="SM00034">
    <property type="entry name" value="CLECT"/>
    <property type="match status" value="1"/>
</dbReference>
<dbReference type="Proteomes" id="UP001165065">
    <property type="component" value="Unassembled WGS sequence"/>
</dbReference>
<sequence>MTARYSASDVRFVSSQVDWHTARSDCLSRGEDLISISNSAEQDVVMSVCQSNGGCSGNIWIGLNDFTVEHQWDWPDSCSSNPFTNWSPGEPNNHGNEDCVEMYPSGTWNDFYCTTPRQYMCVDAERGCPSPSPTAAPTTTKQPTVERLTGCVCWGRVDLLTCPITEDLFGGDPSVGQYGLMNGASLLYKVLFVLFLRRAVGCSPIDLGRRPVLCFNYVKTTTAISLVVNLLLTIIVYLTRCNVYVWAPFYFLWLHIDLVTHVADAIMNRKRKAPEPVAPPRSNLELFAYTNNKKGWKEKAYNTMELRQAKKASKKMPKRSSKDKAIDERRKSGMKQKGFSIKGAGIV</sequence>
<dbReference type="PANTHER" id="PTHR22803">
    <property type="entry name" value="MANNOSE, PHOSPHOLIPASE, LECTIN RECEPTOR RELATED"/>
    <property type="match status" value="1"/>
</dbReference>
<keyword evidence="3" id="KW-0812">Transmembrane</keyword>
<feature type="region of interest" description="Disordered" evidence="2">
    <location>
        <begin position="307"/>
        <end position="347"/>
    </location>
</feature>
<dbReference type="InterPro" id="IPR016186">
    <property type="entry name" value="C-type_lectin-like/link_sf"/>
</dbReference>
<feature type="compositionally biased region" description="Basic and acidic residues" evidence="2">
    <location>
        <begin position="320"/>
        <end position="331"/>
    </location>
</feature>
<dbReference type="InterPro" id="IPR016187">
    <property type="entry name" value="CTDL_fold"/>
</dbReference>
<dbReference type="CDD" id="cd00037">
    <property type="entry name" value="CLECT"/>
    <property type="match status" value="1"/>
</dbReference>
<feature type="domain" description="C-type lectin" evidence="4">
    <location>
        <begin position="5"/>
        <end position="122"/>
    </location>
</feature>
<evidence type="ECO:0000256" key="2">
    <source>
        <dbReference type="SAM" id="MobiDB-lite"/>
    </source>
</evidence>
<feature type="transmembrane region" description="Helical" evidence="3">
    <location>
        <begin position="178"/>
        <end position="196"/>
    </location>
</feature>
<dbReference type="SUPFAM" id="SSF56436">
    <property type="entry name" value="C-type lectin-like"/>
    <property type="match status" value="1"/>
</dbReference>
<dbReference type="AlphaFoldDB" id="A0A9W7LE46"/>
<feature type="compositionally biased region" description="Basic residues" evidence="2">
    <location>
        <begin position="309"/>
        <end position="319"/>
    </location>
</feature>
<dbReference type="OrthoDB" id="198309at2759"/>
<feature type="transmembrane region" description="Helical" evidence="3">
    <location>
        <begin position="244"/>
        <end position="263"/>
    </location>
</feature>
<evidence type="ECO:0000313" key="5">
    <source>
        <dbReference type="EMBL" id="GMI47169.1"/>
    </source>
</evidence>
<keyword evidence="1" id="KW-1015">Disulfide bond</keyword>
<protein>
    <recommendedName>
        <fullName evidence="4">C-type lectin domain-containing protein</fullName>
    </recommendedName>
</protein>
<comment type="caution">
    <text evidence="5">The sequence shown here is derived from an EMBL/GenBank/DDBJ whole genome shotgun (WGS) entry which is preliminary data.</text>
</comment>
<name>A0A9W7LE46_9STRA</name>
<keyword evidence="3" id="KW-0472">Membrane</keyword>
<keyword evidence="6" id="KW-1185">Reference proteome</keyword>
<reference evidence="6" key="1">
    <citation type="journal article" date="2023" name="Commun. Biol.">
        <title>Genome analysis of Parmales, the sister group of diatoms, reveals the evolutionary specialization of diatoms from phago-mixotrophs to photoautotrophs.</title>
        <authorList>
            <person name="Ban H."/>
            <person name="Sato S."/>
            <person name="Yoshikawa S."/>
            <person name="Yamada K."/>
            <person name="Nakamura Y."/>
            <person name="Ichinomiya M."/>
            <person name="Sato N."/>
            <person name="Blanc-Mathieu R."/>
            <person name="Endo H."/>
            <person name="Kuwata A."/>
            <person name="Ogata H."/>
        </authorList>
    </citation>
    <scope>NUCLEOTIDE SEQUENCE [LARGE SCALE GENOMIC DNA]</scope>
</reference>
<accession>A0A9W7LE46</accession>
<evidence type="ECO:0000259" key="4">
    <source>
        <dbReference type="PROSITE" id="PS50041"/>
    </source>
</evidence>
<feature type="transmembrane region" description="Helical" evidence="3">
    <location>
        <begin position="217"/>
        <end position="238"/>
    </location>
</feature>
<proteinExistence type="predicted"/>
<dbReference type="PROSITE" id="PS00615">
    <property type="entry name" value="C_TYPE_LECTIN_1"/>
    <property type="match status" value="1"/>
</dbReference>
<evidence type="ECO:0000313" key="6">
    <source>
        <dbReference type="Proteomes" id="UP001165065"/>
    </source>
</evidence>
<dbReference type="Gene3D" id="3.10.100.10">
    <property type="entry name" value="Mannose-Binding Protein A, subunit A"/>
    <property type="match status" value="1"/>
</dbReference>
<dbReference type="InterPro" id="IPR018378">
    <property type="entry name" value="C-type_lectin_CS"/>
</dbReference>
<organism evidence="5 6">
    <name type="scientific">Triparma columacea</name>
    <dbReference type="NCBI Taxonomy" id="722753"/>
    <lineage>
        <taxon>Eukaryota</taxon>
        <taxon>Sar</taxon>
        <taxon>Stramenopiles</taxon>
        <taxon>Ochrophyta</taxon>
        <taxon>Bolidophyceae</taxon>
        <taxon>Parmales</taxon>
        <taxon>Triparmaceae</taxon>
        <taxon>Triparma</taxon>
    </lineage>
</organism>
<dbReference type="PROSITE" id="PS50041">
    <property type="entry name" value="C_TYPE_LECTIN_2"/>
    <property type="match status" value="1"/>
</dbReference>
<dbReference type="EMBL" id="BRYA01000333">
    <property type="protein sequence ID" value="GMI47169.1"/>
    <property type="molecule type" value="Genomic_DNA"/>
</dbReference>